<reference evidence="5 6" key="1">
    <citation type="journal article" date="2016" name="Genome Biol. Evol.">
        <title>Divergent and convergent evolution of fungal pathogenicity.</title>
        <authorList>
            <person name="Shang Y."/>
            <person name="Xiao G."/>
            <person name="Zheng P."/>
            <person name="Cen K."/>
            <person name="Zhan S."/>
            <person name="Wang C."/>
        </authorList>
    </citation>
    <scope>NUCLEOTIDE SEQUENCE [LARGE SCALE GENOMIC DNA]</scope>
    <source>
        <strain evidence="5 6">RCEF 264</strain>
    </source>
</reference>
<feature type="region of interest" description="Disordered" evidence="2">
    <location>
        <begin position="42"/>
        <end position="78"/>
    </location>
</feature>
<evidence type="ECO:0000256" key="2">
    <source>
        <dbReference type="SAM" id="MobiDB-lite"/>
    </source>
</evidence>
<evidence type="ECO:0000256" key="3">
    <source>
        <dbReference type="SAM" id="SignalP"/>
    </source>
</evidence>
<dbReference type="OrthoDB" id="5551751at2759"/>
<keyword evidence="1 3" id="KW-0732">Signal</keyword>
<sequence length="232" mass="25207">MRNLASSVVVALCLPAVYSQLVVPQLQQPPVPQPLLDPESIRVQQEQQRQQQHLVMPPPPQPQPLPPGADTGAGPGAGTVMLSDVLGRDRSINVFAGFTRDFAAITHRFDDVAQNSTILAPRNDAIEALPRKPWEDPQDYDGLGADAYEGTDGRARAQRNLRRFVEAHIIPVSPWPAGYKARPLAGGAEVWWETTADGKKVIQPGNIEVDSVASTVANGQVWIIKGVRNYSS</sequence>
<feature type="compositionally biased region" description="Pro residues" evidence="2">
    <location>
        <begin position="56"/>
        <end position="67"/>
    </location>
</feature>
<keyword evidence="6" id="KW-1185">Reference proteome</keyword>
<evidence type="ECO:0000256" key="1">
    <source>
        <dbReference type="ARBA" id="ARBA00022729"/>
    </source>
</evidence>
<dbReference type="AlphaFoldDB" id="A0A167MAT8"/>
<proteinExistence type="predicted"/>
<accession>A0A167MAT8</accession>
<dbReference type="InterPro" id="IPR000782">
    <property type="entry name" value="FAS1_domain"/>
</dbReference>
<dbReference type="Proteomes" id="UP000076874">
    <property type="component" value="Unassembled WGS sequence"/>
</dbReference>
<dbReference type="Gene3D" id="2.30.180.10">
    <property type="entry name" value="FAS1 domain"/>
    <property type="match status" value="1"/>
</dbReference>
<feature type="chain" id="PRO_5007890228" evidence="3">
    <location>
        <begin position="20"/>
        <end position="232"/>
    </location>
</feature>
<dbReference type="InterPro" id="IPR040200">
    <property type="entry name" value="Mug57-like"/>
</dbReference>
<dbReference type="PANTHER" id="PTHR28156">
    <property type="entry name" value="FAS1 DOMAIN-CONTAINING PROTEIN YDR262W"/>
    <property type="match status" value="1"/>
</dbReference>
<dbReference type="EMBL" id="AZHD01000025">
    <property type="protein sequence ID" value="OAA54143.1"/>
    <property type="molecule type" value="Genomic_DNA"/>
</dbReference>
<comment type="caution">
    <text evidence="5">The sequence shown here is derived from an EMBL/GenBank/DDBJ whole genome shotgun (WGS) entry which is preliminary data.</text>
</comment>
<evidence type="ECO:0000313" key="5">
    <source>
        <dbReference type="EMBL" id="OAA54143.1"/>
    </source>
</evidence>
<dbReference type="SUPFAM" id="SSF82153">
    <property type="entry name" value="FAS1 domain"/>
    <property type="match status" value="1"/>
</dbReference>
<protein>
    <submittedName>
        <fullName evidence="5">Fas1 domain containing protein</fullName>
    </submittedName>
</protein>
<evidence type="ECO:0000259" key="4">
    <source>
        <dbReference type="PROSITE" id="PS50213"/>
    </source>
</evidence>
<dbReference type="PANTHER" id="PTHR28156:SF1">
    <property type="entry name" value="FAS1 DOMAIN-CONTAINING PROTEIN YDR262W"/>
    <property type="match status" value="1"/>
</dbReference>
<gene>
    <name evidence="5" type="ORF">SPI_09077</name>
</gene>
<dbReference type="STRING" id="1081102.A0A167MAT8"/>
<organism evidence="5 6">
    <name type="scientific">Niveomyces insectorum RCEF 264</name>
    <dbReference type="NCBI Taxonomy" id="1081102"/>
    <lineage>
        <taxon>Eukaryota</taxon>
        <taxon>Fungi</taxon>
        <taxon>Dikarya</taxon>
        <taxon>Ascomycota</taxon>
        <taxon>Pezizomycotina</taxon>
        <taxon>Sordariomycetes</taxon>
        <taxon>Hypocreomycetidae</taxon>
        <taxon>Hypocreales</taxon>
        <taxon>Cordycipitaceae</taxon>
        <taxon>Niveomyces</taxon>
    </lineage>
</organism>
<dbReference type="PROSITE" id="PS50213">
    <property type="entry name" value="FAS1"/>
    <property type="match status" value="1"/>
</dbReference>
<evidence type="ECO:0000313" key="6">
    <source>
        <dbReference type="Proteomes" id="UP000076874"/>
    </source>
</evidence>
<name>A0A167MAT8_9HYPO</name>
<feature type="compositionally biased region" description="Low complexity" evidence="2">
    <location>
        <begin position="44"/>
        <end position="55"/>
    </location>
</feature>
<feature type="domain" description="FAS1" evidence="4">
    <location>
        <begin position="79"/>
        <end position="228"/>
    </location>
</feature>
<dbReference type="InterPro" id="IPR036378">
    <property type="entry name" value="FAS1_dom_sf"/>
</dbReference>
<feature type="signal peptide" evidence="3">
    <location>
        <begin position="1"/>
        <end position="19"/>
    </location>
</feature>